<dbReference type="EMBL" id="VANP01000011">
    <property type="protein sequence ID" value="TLP55267.1"/>
    <property type="molecule type" value="Genomic_DNA"/>
</dbReference>
<organism evidence="1 2">
    <name type="scientific">Microbispora triticiradicis</name>
    <dbReference type="NCBI Taxonomy" id="2200763"/>
    <lineage>
        <taxon>Bacteria</taxon>
        <taxon>Bacillati</taxon>
        <taxon>Actinomycetota</taxon>
        <taxon>Actinomycetes</taxon>
        <taxon>Streptosporangiales</taxon>
        <taxon>Streptosporangiaceae</taxon>
        <taxon>Microbispora</taxon>
    </lineage>
</organism>
<evidence type="ECO:0000313" key="2">
    <source>
        <dbReference type="Proteomes" id="UP000309033"/>
    </source>
</evidence>
<reference evidence="1" key="1">
    <citation type="submission" date="2019-05" db="EMBL/GenBank/DDBJ databases">
        <title>Isolation, diversity and antifungal activity of Actinobacteria from wheat.</title>
        <authorList>
            <person name="Yu B."/>
        </authorList>
    </citation>
    <scope>NUCLEOTIDE SEQUENCE [LARGE SCALE GENOMIC DNA]</scope>
    <source>
        <strain evidence="1">NEAU-HEGS1-5</strain>
    </source>
</reference>
<dbReference type="AlphaFoldDB" id="A0A5R8YQN0"/>
<name>A0A5R8YQN0_9ACTN</name>
<sequence length="96" mass="9965">MTSRLGRLISTNPEGTFELRNLPALKSPAELAPAADMSRILLSVRHAVEALAVLGQRDLAQVTAPGRIDGKALVASLAHVCSAILALGGPSRAVRS</sequence>
<keyword evidence="2" id="KW-1185">Reference proteome</keyword>
<gene>
    <name evidence="1" type="ORF">FED44_26515</name>
</gene>
<accession>A0A5R8YQN0</accession>
<dbReference type="Proteomes" id="UP000309033">
    <property type="component" value="Unassembled WGS sequence"/>
</dbReference>
<dbReference type="OrthoDB" id="3453713at2"/>
<evidence type="ECO:0000313" key="1">
    <source>
        <dbReference type="EMBL" id="TLP55267.1"/>
    </source>
</evidence>
<comment type="caution">
    <text evidence="1">The sequence shown here is derived from an EMBL/GenBank/DDBJ whole genome shotgun (WGS) entry which is preliminary data.</text>
</comment>
<protein>
    <submittedName>
        <fullName evidence="1">Uncharacterized protein</fullName>
    </submittedName>
</protein>
<proteinExistence type="predicted"/>